<dbReference type="PROSITE" id="PS00297">
    <property type="entry name" value="HSP70_1"/>
    <property type="match status" value="1"/>
</dbReference>
<dbReference type="AlphaFoldDB" id="A0ABD7ZT45"/>
<dbReference type="Proteomes" id="UP001260090">
    <property type="component" value="Chromosome"/>
</dbReference>
<reference evidence="15 17" key="2">
    <citation type="submission" date="2023-03" db="EMBL/GenBank/DDBJ databases">
        <title>Plant growth-promoting bacteria for biocontrol of bacterial wilt in tomato.</title>
        <authorList>
            <person name="Song J."/>
            <person name="Jin Y.J."/>
        </authorList>
    </citation>
    <scope>NUCLEOTIDE SEQUENCE [LARGE SCALE GENOMIC DNA]</scope>
    <source>
        <strain evidence="15 17">T36S-23</strain>
    </source>
</reference>
<evidence type="ECO:0000256" key="10">
    <source>
        <dbReference type="ARBA" id="ARBA00030019"/>
    </source>
</evidence>
<evidence type="ECO:0000256" key="6">
    <source>
        <dbReference type="ARBA" id="ARBA00022741"/>
    </source>
</evidence>
<keyword evidence="16" id="KW-1185">Reference proteome</keyword>
<dbReference type="FunFam" id="3.90.640.10:FF:000003">
    <property type="entry name" value="Molecular chaperone DnaK"/>
    <property type="match status" value="1"/>
</dbReference>
<dbReference type="SUPFAM" id="SSF53067">
    <property type="entry name" value="Actin-like ATPase domain"/>
    <property type="match status" value="2"/>
</dbReference>
<dbReference type="PRINTS" id="PR00301">
    <property type="entry name" value="HEATSHOCK70"/>
</dbReference>
<evidence type="ECO:0000256" key="9">
    <source>
        <dbReference type="ARBA" id="ARBA00023186"/>
    </source>
</evidence>
<dbReference type="Gene3D" id="3.30.420.40">
    <property type="match status" value="2"/>
</dbReference>
<dbReference type="InterPro" id="IPR013126">
    <property type="entry name" value="Hsp_70_fam"/>
</dbReference>
<dbReference type="RefSeq" id="WP_042514637.1">
    <property type="nucleotide sequence ID" value="NZ_CP065739.1"/>
</dbReference>
<dbReference type="GeneID" id="93006555"/>
<dbReference type="PANTHER" id="PTHR19375">
    <property type="entry name" value="HEAT SHOCK PROTEIN 70KDA"/>
    <property type="match status" value="1"/>
</dbReference>
<dbReference type="FunFam" id="3.30.420.40:FF:000071">
    <property type="entry name" value="Molecular chaperone DnaK"/>
    <property type="match status" value="1"/>
</dbReference>
<keyword evidence="5" id="KW-0597">Phosphoprotein</keyword>
<evidence type="ECO:0000256" key="2">
    <source>
        <dbReference type="ARBA" id="ARBA00007381"/>
    </source>
</evidence>
<evidence type="ECO:0000256" key="12">
    <source>
        <dbReference type="ARBA" id="ARBA00033103"/>
    </source>
</evidence>
<evidence type="ECO:0000256" key="5">
    <source>
        <dbReference type="ARBA" id="ARBA00022553"/>
    </source>
</evidence>
<evidence type="ECO:0000256" key="11">
    <source>
        <dbReference type="ARBA" id="ARBA00030945"/>
    </source>
</evidence>
<evidence type="ECO:0000313" key="14">
    <source>
        <dbReference type="EMBL" id="QPR75470.1"/>
    </source>
</evidence>
<organism evidence="15 17">
    <name type="scientific">Bacillus tropicus</name>
    <dbReference type="NCBI Taxonomy" id="2026188"/>
    <lineage>
        <taxon>Bacteria</taxon>
        <taxon>Bacillati</taxon>
        <taxon>Bacillota</taxon>
        <taxon>Bacilli</taxon>
        <taxon>Bacillales</taxon>
        <taxon>Bacillaceae</taxon>
        <taxon>Bacillus</taxon>
        <taxon>Bacillus cereus group</taxon>
    </lineage>
</organism>
<protein>
    <recommendedName>
        <fullName evidence="3">Chaperone protein DnaK</fullName>
    </recommendedName>
    <alternativeName>
        <fullName evidence="4">Chaperone protein dnaK</fullName>
    </alternativeName>
    <alternativeName>
        <fullName evidence="12">HSP70</fullName>
    </alternativeName>
    <alternativeName>
        <fullName evidence="11">Heat shock 70 kDa protein</fullName>
    </alternativeName>
    <alternativeName>
        <fullName evidence="10">Heat shock protein 70</fullName>
    </alternativeName>
</protein>
<evidence type="ECO:0000256" key="3">
    <source>
        <dbReference type="ARBA" id="ARBA00014415"/>
    </source>
</evidence>
<dbReference type="Proteomes" id="UP000594791">
    <property type="component" value="Chromosome"/>
</dbReference>
<proteinExistence type="inferred from homology"/>
<dbReference type="InterPro" id="IPR043129">
    <property type="entry name" value="ATPase_NBD"/>
</dbReference>
<evidence type="ECO:0000313" key="16">
    <source>
        <dbReference type="Proteomes" id="UP000594791"/>
    </source>
</evidence>
<evidence type="ECO:0000313" key="15">
    <source>
        <dbReference type="EMBL" id="WMY16328.1"/>
    </source>
</evidence>
<keyword evidence="7 13" id="KW-0067">ATP-binding</keyword>
<comment type="similarity">
    <text evidence="2 13">Belongs to the heat shock protein 70 family.</text>
</comment>
<accession>A0ABD7ZT45</accession>
<reference evidence="14 16" key="1">
    <citation type="submission" date="2020-12" db="EMBL/GenBank/DDBJ databases">
        <title>FDA dAtabase for Regulatory Grade micrObial Sequences (FDA-ARGOS): Supporting development and validation of Infectious Disease Dx tests.</title>
        <authorList>
            <person name="Nelson B."/>
            <person name="Plummer A."/>
            <person name="Tallon L."/>
            <person name="Sadzewicz L."/>
            <person name="Zhao X."/>
            <person name="Boylan J."/>
            <person name="Ott S."/>
            <person name="Bowen H."/>
            <person name="Vavikolanu K."/>
            <person name="Mehta A."/>
            <person name="Aluvathingal J."/>
            <person name="Nadendla S."/>
            <person name="Myers T."/>
            <person name="Yan Y."/>
            <person name="Sichtig H."/>
        </authorList>
    </citation>
    <scope>NUCLEOTIDE SEQUENCE [LARGE SCALE GENOMIC DNA]</scope>
    <source>
        <strain evidence="14 16">FDAARGOS_920</strain>
    </source>
</reference>
<dbReference type="InterPro" id="IPR018181">
    <property type="entry name" value="Heat_shock_70_CS"/>
</dbReference>
<evidence type="ECO:0000313" key="17">
    <source>
        <dbReference type="Proteomes" id="UP001260090"/>
    </source>
</evidence>
<name>A0ABD7ZT45_9BACI</name>
<sequence>MAIVGIDLGTTNSAIAYLKNGKPEIIENKKGNRTTPSVVQKDLKGEIIIGEDAKSGIKSLPDRTVLEVKRLMGTDESVSMGEQQLRPEEVSALILKYLKESVEEKLGEAVTEAVITVPAYFSDSQRKATQKAGEIAGLKVERIINEPTAAAIAYGFENLDQNQHILVYDLGGGTFDVSIIEIFEGVVEVKASAGNNKLGGMDFDNAIVDWVVNEYEMIHGIHLYRVEGKTEQEVRALLKEEAERVKKSLSTQMSVRFMVPFVGIHNGAPITIDMEISRGQFEQLIQKLAVSTLHEVDTALKESNLSLTSIDHILLVGGSTRIPYIQKIVEEKLQRPIRKDINPDEVVALGAAVQAGIKSGAIDSADGLMVLDICSYTLGTDIVKNVGGQIIGGYFDPIITKGAKVPVTEKKTYYTMNDYQDQVIIHVYQGENEKVVENTKLNKDDIILDGIPKRLAGHEEIEIQFTYDINGILQVEATIVSTGKKITEVINSQVGVMDEREMTQAKVRLEKDWAESEYFEDVKKTLYRAEKLMQEVGEKEKQKLQEAVSSLKVALSRNDRISIQKYDEELTDLLIEFV</sequence>
<gene>
    <name evidence="14" type="ORF">I6G77_15155</name>
    <name evidence="15" type="ORF">P3F89_04615</name>
</gene>
<keyword evidence="8" id="KW-0346">Stress response</keyword>
<keyword evidence="6 13" id="KW-0547">Nucleotide-binding</keyword>
<evidence type="ECO:0000256" key="8">
    <source>
        <dbReference type="ARBA" id="ARBA00023016"/>
    </source>
</evidence>
<evidence type="ECO:0000256" key="7">
    <source>
        <dbReference type="ARBA" id="ARBA00022840"/>
    </source>
</evidence>
<dbReference type="EMBL" id="CP119875">
    <property type="protein sequence ID" value="WMY16328.1"/>
    <property type="molecule type" value="Genomic_DNA"/>
</dbReference>
<dbReference type="Pfam" id="PF00012">
    <property type="entry name" value="HSP70"/>
    <property type="match status" value="1"/>
</dbReference>
<dbReference type="SUPFAM" id="SSF100920">
    <property type="entry name" value="Heat shock protein 70kD (HSP70), peptide-binding domain"/>
    <property type="match status" value="1"/>
</dbReference>
<dbReference type="PROSITE" id="PS00329">
    <property type="entry name" value="HSP70_2"/>
    <property type="match status" value="1"/>
</dbReference>
<evidence type="ECO:0000256" key="1">
    <source>
        <dbReference type="ARBA" id="ARBA00002290"/>
    </source>
</evidence>
<dbReference type="Gene3D" id="3.90.640.10">
    <property type="entry name" value="Actin, Chain A, domain 4"/>
    <property type="match status" value="1"/>
</dbReference>
<dbReference type="PROSITE" id="PS01036">
    <property type="entry name" value="HSP70_3"/>
    <property type="match status" value="1"/>
</dbReference>
<keyword evidence="9" id="KW-0143">Chaperone</keyword>
<evidence type="ECO:0000256" key="13">
    <source>
        <dbReference type="RuleBase" id="RU003322"/>
    </source>
</evidence>
<dbReference type="InterPro" id="IPR029047">
    <property type="entry name" value="HSP70_peptide-bd_sf"/>
</dbReference>
<evidence type="ECO:0000256" key="4">
    <source>
        <dbReference type="ARBA" id="ARBA00017249"/>
    </source>
</evidence>
<dbReference type="GO" id="GO:0005524">
    <property type="term" value="F:ATP binding"/>
    <property type="evidence" value="ECO:0007669"/>
    <property type="project" value="UniProtKB-KW"/>
</dbReference>
<dbReference type="EMBL" id="CP065739">
    <property type="protein sequence ID" value="QPR75470.1"/>
    <property type="molecule type" value="Genomic_DNA"/>
</dbReference>
<comment type="function">
    <text evidence="1">Acts as a chaperone.</text>
</comment>
<dbReference type="Gene3D" id="2.60.34.10">
    <property type="entry name" value="Substrate Binding Domain Of DNAk, Chain A, domain 1"/>
    <property type="match status" value="1"/>
</dbReference>